<dbReference type="Gene3D" id="3.60.15.10">
    <property type="entry name" value="Ribonuclease Z/Hydroxyacylglutathione hydrolase-like"/>
    <property type="match status" value="1"/>
</dbReference>
<dbReference type="InterPro" id="IPR001279">
    <property type="entry name" value="Metallo-B-lactamas"/>
</dbReference>
<dbReference type="PATRIC" id="fig|48936.3.peg.4120"/>
<dbReference type="STRING" id="48936.NJ75_04089"/>
<dbReference type="EC" id="3.1.6.1" evidence="4"/>
<dbReference type="GO" id="GO:0042781">
    <property type="term" value="F:3'-tRNA processing endoribonuclease activity"/>
    <property type="evidence" value="ECO:0007669"/>
    <property type="project" value="TreeGrafter"/>
</dbReference>
<feature type="domain" description="Metallo-beta-lactamase" evidence="3">
    <location>
        <begin position="49"/>
        <end position="258"/>
    </location>
</feature>
<dbReference type="SUPFAM" id="SSF56281">
    <property type="entry name" value="Metallo-hydrolase/oxidoreductase"/>
    <property type="match status" value="1"/>
</dbReference>
<evidence type="ECO:0000256" key="2">
    <source>
        <dbReference type="SAM" id="SignalP"/>
    </source>
</evidence>
<dbReference type="AlphaFoldDB" id="A0A0B8Z8X0"/>
<dbReference type="InterPro" id="IPR036866">
    <property type="entry name" value="RibonucZ/Hydroxyglut_hydro"/>
</dbReference>
<evidence type="ECO:0000259" key="3">
    <source>
        <dbReference type="SMART" id="SM00849"/>
    </source>
</evidence>
<organism evidence="4 5">
    <name type="scientific">Novosphingobium subterraneum</name>
    <dbReference type="NCBI Taxonomy" id="48936"/>
    <lineage>
        <taxon>Bacteria</taxon>
        <taxon>Pseudomonadati</taxon>
        <taxon>Pseudomonadota</taxon>
        <taxon>Alphaproteobacteria</taxon>
        <taxon>Sphingomonadales</taxon>
        <taxon>Sphingomonadaceae</taxon>
        <taxon>Novosphingobium</taxon>
    </lineage>
</organism>
<keyword evidence="5" id="KW-1185">Reference proteome</keyword>
<keyword evidence="1 4" id="KW-0378">Hydrolase</keyword>
<accession>A0A0B8Z8X0</accession>
<dbReference type="SMART" id="SM00849">
    <property type="entry name" value="Lactamase_B"/>
    <property type="match status" value="1"/>
</dbReference>
<dbReference type="Pfam" id="PF12706">
    <property type="entry name" value="Lactamase_B_2"/>
    <property type="match status" value="1"/>
</dbReference>
<dbReference type="InterPro" id="IPR044094">
    <property type="entry name" value="AtsA-like_MBL-fold"/>
</dbReference>
<sequence length="329" mass="34969">MAIRACVSAALAALACLCAQQAAAAETCPPLRWMTLGTAGGPVPTPDRSEPANLLTADDFSALVDAGDGTVVQLARRGLDLTRINAVFISHHHMDHTGGLPAVIGLRWMNNMPGQLTIYGPPGTREIVDGIITTMGPQSRVGFGLGQKSTPPTETVKVVELRSGDQVWAGNVKISAIENSHYDESASGKPDRAISLSYRFQLGSRSITYSGDTGPSTAFEKLATGTDLLVSEVIDLDPILASIRKTRPDMPEALFQSMSKHLSTHHITPVDLGGLAARANVSRLVLTHFAIPPAPLAHYEARLREGISRSYSGPVELAIDLQSFDVACK</sequence>
<dbReference type="RefSeq" id="WP_082013497.1">
    <property type="nucleotide sequence ID" value="NZ_JRVC01000027.1"/>
</dbReference>
<evidence type="ECO:0000313" key="5">
    <source>
        <dbReference type="Proteomes" id="UP000031338"/>
    </source>
</evidence>
<reference evidence="4 5" key="1">
    <citation type="submission" date="2014-10" db="EMBL/GenBank/DDBJ databases">
        <title>Draft genome sequence of Novosphingobium subterraneum DSM 12447.</title>
        <authorList>
            <person name="Gan H.M."/>
            <person name="Gan H.Y."/>
            <person name="Savka M.A."/>
        </authorList>
    </citation>
    <scope>NUCLEOTIDE SEQUENCE [LARGE SCALE GENOMIC DNA]</scope>
    <source>
        <strain evidence="4 5">DSM 12447</strain>
    </source>
</reference>
<dbReference type="PANTHER" id="PTHR46018:SF2">
    <property type="entry name" value="ZINC PHOSPHODIESTERASE ELAC PROTEIN 1"/>
    <property type="match status" value="1"/>
</dbReference>
<feature type="signal peptide" evidence="2">
    <location>
        <begin position="1"/>
        <end position="24"/>
    </location>
</feature>
<dbReference type="PROSITE" id="PS51257">
    <property type="entry name" value="PROKAR_LIPOPROTEIN"/>
    <property type="match status" value="1"/>
</dbReference>
<dbReference type="PANTHER" id="PTHR46018">
    <property type="entry name" value="ZINC PHOSPHODIESTERASE ELAC PROTEIN 1"/>
    <property type="match status" value="1"/>
</dbReference>
<keyword evidence="2" id="KW-0732">Signal</keyword>
<dbReference type="EMBL" id="JRVC01000027">
    <property type="protein sequence ID" value="KHS42651.1"/>
    <property type="molecule type" value="Genomic_DNA"/>
</dbReference>
<comment type="caution">
    <text evidence="4">The sequence shown here is derived from an EMBL/GenBank/DDBJ whole genome shotgun (WGS) entry which is preliminary data.</text>
</comment>
<dbReference type="Proteomes" id="UP000031338">
    <property type="component" value="Unassembled WGS sequence"/>
</dbReference>
<evidence type="ECO:0000313" key="4">
    <source>
        <dbReference type="EMBL" id="KHS42651.1"/>
    </source>
</evidence>
<evidence type="ECO:0000256" key="1">
    <source>
        <dbReference type="ARBA" id="ARBA00022801"/>
    </source>
</evidence>
<dbReference type="GO" id="GO:0004065">
    <property type="term" value="F:arylsulfatase activity"/>
    <property type="evidence" value="ECO:0007669"/>
    <property type="project" value="UniProtKB-EC"/>
</dbReference>
<dbReference type="CDD" id="cd07719">
    <property type="entry name" value="arylsulfatase_AtsA-like_MBL-fold"/>
    <property type="match status" value="1"/>
</dbReference>
<feature type="chain" id="PRO_5002126557" evidence="2">
    <location>
        <begin position="25"/>
        <end position="329"/>
    </location>
</feature>
<gene>
    <name evidence="4" type="ORF">NJ75_04089</name>
</gene>
<name>A0A0B8Z8X0_9SPHN</name>
<protein>
    <submittedName>
        <fullName evidence="4">Arylsulfatase</fullName>
        <ecNumber evidence="4">3.1.6.1</ecNumber>
    </submittedName>
</protein>
<proteinExistence type="predicted"/>